<proteinExistence type="inferred from homology"/>
<keyword evidence="7" id="KW-0239">DNA-directed DNA polymerase</keyword>
<keyword evidence="4" id="KW-0548">Nucleotidyltransferase</keyword>
<dbReference type="FunFam" id="1.10.150.20:FF:000002">
    <property type="entry name" value="DNA polymerase I"/>
    <property type="match status" value="1"/>
</dbReference>
<dbReference type="CDD" id="cd08637">
    <property type="entry name" value="DNA_pol_A_pol_I_C"/>
    <property type="match status" value="1"/>
</dbReference>
<evidence type="ECO:0000256" key="8">
    <source>
        <dbReference type="ARBA" id="ARBA00023125"/>
    </source>
</evidence>
<dbReference type="SUPFAM" id="SSF47807">
    <property type="entry name" value="5' to 3' exonuclease, C-terminal subdomain"/>
    <property type="match status" value="1"/>
</dbReference>
<dbReference type="KEGG" id="gtt:GUITHDRAFT_165393"/>
<dbReference type="SMART" id="SM00482">
    <property type="entry name" value="POLAc"/>
    <property type="match status" value="1"/>
</dbReference>
<dbReference type="InterPro" id="IPR043502">
    <property type="entry name" value="DNA/RNA_pol_sf"/>
</dbReference>
<dbReference type="FunFam" id="1.10.150.20:FF:000003">
    <property type="entry name" value="DNA polymerase I"/>
    <property type="match status" value="1"/>
</dbReference>
<feature type="region of interest" description="Disordered" evidence="12">
    <location>
        <begin position="1"/>
        <end position="33"/>
    </location>
</feature>
<dbReference type="NCBIfam" id="NF004397">
    <property type="entry name" value="PRK05755.1"/>
    <property type="match status" value="1"/>
</dbReference>
<accession>L1IPQ7</accession>
<evidence type="ECO:0000259" key="14">
    <source>
        <dbReference type="SMART" id="SM00482"/>
    </source>
</evidence>
<feature type="compositionally biased region" description="Low complexity" evidence="12">
    <location>
        <begin position="334"/>
        <end position="345"/>
    </location>
</feature>
<evidence type="ECO:0000256" key="3">
    <source>
        <dbReference type="ARBA" id="ARBA00022679"/>
    </source>
</evidence>
<dbReference type="InterPro" id="IPR008918">
    <property type="entry name" value="HhH2"/>
</dbReference>
<dbReference type="CDD" id="cd09898">
    <property type="entry name" value="H3TH_53EXO"/>
    <property type="match status" value="1"/>
</dbReference>
<dbReference type="InterPro" id="IPR012337">
    <property type="entry name" value="RNaseH-like_sf"/>
</dbReference>
<feature type="region of interest" description="Disordered" evidence="12">
    <location>
        <begin position="1112"/>
        <end position="1141"/>
    </location>
</feature>
<dbReference type="InterPro" id="IPR002298">
    <property type="entry name" value="DNA_polymerase_A"/>
</dbReference>
<evidence type="ECO:0000256" key="5">
    <source>
        <dbReference type="ARBA" id="ARBA00022705"/>
    </source>
</evidence>
<dbReference type="GO" id="GO:0006302">
    <property type="term" value="P:double-strand break repair"/>
    <property type="evidence" value="ECO:0007669"/>
    <property type="project" value="TreeGrafter"/>
</dbReference>
<evidence type="ECO:0000256" key="7">
    <source>
        <dbReference type="ARBA" id="ARBA00022932"/>
    </source>
</evidence>
<dbReference type="GeneID" id="17294498"/>
<dbReference type="InterPro" id="IPR018320">
    <property type="entry name" value="DNA_polymerase_1"/>
</dbReference>
<dbReference type="Gene3D" id="1.20.1060.10">
    <property type="entry name" value="Taq DNA Polymerase, Chain T, domain 4"/>
    <property type="match status" value="1"/>
</dbReference>
<dbReference type="InterPro" id="IPR020046">
    <property type="entry name" value="5-3_exonucl_a-hlix_arch_N"/>
</dbReference>
<dbReference type="InterPro" id="IPR020045">
    <property type="entry name" value="DNA_polI_H3TH"/>
</dbReference>
<feature type="repeat" description="TPR" evidence="11">
    <location>
        <begin position="1178"/>
        <end position="1211"/>
    </location>
</feature>
<dbReference type="InterPro" id="IPR036397">
    <property type="entry name" value="RNaseH_sf"/>
</dbReference>
<dbReference type="SMART" id="SM00279">
    <property type="entry name" value="HhH2"/>
    <property type="match status" value="1"/>
</dbReference>
<keyword evidence="6" id="KW-0227">DNA damage</keyword>
<evidence type="ECO:0000256" key="9">
    <source>
        <dbReference type="ARBA" id="ARBA00023204"/>
    </source>
</evidence>
<dbReference type="GO" id="GO:0003677">
    <property type="term" value="F:DNA binding"/>
    <property type="evidence" value="ECO:0007669"/>
    <property type="project" value="UniProtKB-KW"/>
</dbReference>
<dbReference type="SUPFAM" id="SSF88723">
    <property type="entry name" value="PIN domain-like"/>
    <property type="match status" value="1"/>
</dbReference>
<evidence type="ECO:0000256" key="12">
    <source>
        <dbReference type="SAM" id="MobiDB-lite"/>
    </source>
</evidence>
<evidence type="ECO:0000256" key="1">
    <source>
        <dbReference type="ARBA" id="ARBA00007705"/>
    </source>
</evidence>
<comment type="catalytic activity">
    <reaction evidence="10">
        <text>DNA(n) + a 2'-deoxyribonucleoside 5'-triphosphate = DNA(n+1) + diphosphate</text>
        <dbReference type="Rhea" id="RHEA:22508"/>
        <dbReference type="Rhea" id="RHEA-COMP:17339"/>
        <dbReference type="Rhea" id="RHEA-COMP:17340"/>
        <dbReference type="ChEBI" id="CHEBI:33019"/>
        <dbReference type="ChEBI" id="CHEBI:61560"/>
        <dbReference type="ChEBI" id="CHEBI:173112"/>
        <dbReference type="EC" id="2.7.7.7"/>
    </reaction>
</comment>
<dbReference type="InterPro" id="IPR001098">
    <property type="entry name" value="DNA-dir_DNA_pol_A_palm_dom"/>
</dbReference>
<reference evidence="15 17" key="1">
    <citation type="journal article" date="2012" name="Nature">
        <title>Algal genomes reveal evolutionary mosaicism and the fate of nucleomorphs.</title>
        <authorList>
            <consortium name="DOE Joint Genome Institute"/>
            <person name="Curtis B.A."/>
            <person name="Tanifuji G."/>
            <person name="Burki F."/>
            <person name="Gruber A."/>
            <person name="Irimia M."/>
            <person name="Maruyama S."/>
            <person name="Arias M.C."/>
            <person name="Ball S.G."/>
            <person name="Gile G.H."/>
            <person name="Hirakawa Y."/>
            <person name="Hopkins J.F."/>
            <person name="Kuo A."/>
            <person name="Rensing S.A."/>
            <person name="Schmutz J."/>
            <person name="Symeonidi A."/>
            <person name="Elias M."/>
            <person name="Eveleigh R.J."/>
            <person name="Herman E.K."/>
            <person name="Klute M.J."/>
            <person name="Nakayama T."/>
            <person name="Obornik M."/>
            <person name="Reyes-Prieto A."/>
            <person name="Armbrust E.V."/>
            <person name="Aves S.J."/>
            <person name="Beiko R.G."/>
            <person name="Coutinho P."/>
            <person name="Dacks J.B."/>
            <person name="Durnford D.G."/>
            <person name="Fast N.M."/>
            <person name="Green B.R."/>
            <person name="Grisdale C.J."/>
            <person name="Hempel F."/>
            <person name="Henrissat B."/>
            <person name="Hoppner M.P."/>
            <person name="Ishida K."/>
            <person name="Kim E."/>
            <person name="Koreny L."/>
            <person name="Kroth P.G."/>
            <person name="Liu Y."/>
            <person name="Malik S.B."/>
            <person name="Maier U.G."/>
            <person name="McRose D."/>
            <person name="Mock T."/>
            <person name="Neilson J.A."/>
            <person name="Onodera N.T."/>
            <person name="Poole A.M."/>
            <person name="Pritham E.J."/>
            <person name="Richards T.A."/>
            <person name="Rocap G."/>
            <person name="Roy S.W."/>
            <person name="Sarai C."/>
            <person name="Schaack S."/>
            <person name="Shirato S."/>
            <person name="Slamovits C.H."/>
            <person name="Spencer D.F."/>
            <person name="Suzuki S."/>
            <person name="Worden A.Z."/>
            <person name="Zauner S."/>
            <person name="Barry K."/>
            <person name="Bell C."/>
            <person name="Bharti A.K."/>
            <person name="Crow J.A."/>
            <person name="Grimwood J."/>
            <person name="Kramer R."/>
            <person name="Lindquist E."/>
            <person name="Lucas S."/>
            <person name="Salamov A."/>
            <person name="McFadden G.I."/>
            <person name="Lane C.E."/>
            <person name="Keeling P.J."/>
            <person name="Gray M.W."/>
            <person name="Grigoriev I.V."/>
            <person name="Archibald J.M."/>
        </authorList>
    </citation>
    <scope>NUCLEOTIDE SEQUENCE</scope>
    <source>
        <strain evidence="15 17">CCMP2712</strain>
    </source>
</reference>
<keyword evidence="8" id="KW-0238">DNA-binding</keyword>
<sequence length="1263" mass="139982">MPARNFSTKALMPDDENQLPKPQSSKSSKTGESGKHFVLLDSSGIIFRSFYGVTALSRSDGQPTNAVFGFCRMLQHVTMKMFPNAQIIAVFDHPEASFRSTIWPSYKGNRPEVPQELKSQFDIVKEAAISFDIPVVEVEGFEADDIIATLAARLADLSHDVTVVSSDKDLYQLVTDKVGIWDPFKKIRIDREGVIQKFGVPPDKVVDVQSLAGDATDNIPGIPGIGIKTAAKLVNEFGSLDAILERVFIASEIKQEKRKEAILSNAESLGLKRRQAARVGRELVSLRKDVPIEDFQDLLKKQNAEVSRIEEFLKSQGFASLMNKNAKKTREVSVETSEVSETSELSVEESAEEPDADVQDLTGSYELLTEIEQFDLWIEEAKRTGRIAVEFLLSSPNSQVANVTGIAMAVQKGQAAYIPIGHDDTQDFQDAFQCLELEDVLQKLSSMFSDPSILKITSNAKSIVSVLQVGSICGIRFACGTGGADDKHLRARIPELRQILQAAGVTKRTKIKLESTAPALAVKHAGAIADAVFRLHGVLQPRLARERVSSPYELMERPLVPVLARMEACGVLVDRQRLENLSQEYARRVSSLEDRIYRLAKRKFLIASPKQLAQVFFQELKLPRPEKKGKSGDFSTSSEVLEELAKRGHEIATFVNEWRYLTKLKSTYTDGLMRSIHPHSGRVHTSFCMAATATGRLSSVDPNLQNIPNTGEGKTLREAFVAAPGWTLLSADYSQIELRLLAHMAEVDTLREAFHNNIDVHRLTASQVFGIPQKSITDELRRRAKAINFGIIYGQSAFGLSKQLDISVKDAKTYIDSYFKQYPGIANYMSSMKEVAKAKGYVETLFGRRCHIANINTRGSAGNYAGRQAINAPIQATHVADASGTAADIIKRAMLRIEKELEEEGVQARMLLQVHDELVFEVREGDEERAGKVVKRVMEGACSPAHELSVPLVVDIGFGKSWGFTSSLATAVTSVSISSFTQARMNSHARSLMYLPQRQLRGEDRHKSLVSVHGVESDRDGLYPRLSEIRDYVPSMHHIPQPLTSVRSTSDGSGTWPGGRGLSRDWSEKEAPRDAMSEQLFASSSKPTYSRRPMLYTTDIVWFRVQYKERDQEPLRPRETRGGAQLTSGRRHAQEANARQAPRAEMLVMEGDACKALRNFTCAKLAYSKALRVNPNSFSAHFQLAVAHRDLMEDVPALRHFERAAEIDPSSSAVVNALAVVRGDTCKWGEPDFSVPSPSNLLSLFATRDIDEKASPIHPLLLA</sequence>
<dbReference type="OMA" id="NRPPMPD"/>
<dbReference type="InterPro" id="IPR011990">
    <property type="entry name" value="TPR-like_helical_dom_sf"/>
</dbReference>
<dbReference type="Gene3D" id="1.25.40.10">
    <property type="entry name" value="Tetratricopeptide repeat domain"/>
    <property type="match status" value="1"/>
</dbReference>
<feature type="domain" description="5'-3' exonuclease" evidence="13">
    <location>
        <begin position="35"/>
        <end position="301"/>
    </location>
</feature>
<dbReference type="Pfam" id="PF00476">
    <property type="entry name" value="DNA_pol_A"/>
    <property type="match status" value="1"/>
</dbReference>
<keyword evidence="9" id="KW-0234">DNA repair</keyword>
<dbReference type="EC" id="2.7.7.7" evidence="2"/>
<dbReference type="SUPFAM" id="SSF53098">
    <property type="entry name" value="Ribonuclease H-like"/>
    <property type="match status" value="1"/>
</dbReference>
<feature type="region of interest" description="Disordered" evidence="12">
    <location>
        <begin position="1040"/>
        <end position="1077"/>
    </location>
</feature>
<gene>
    <name evidence="15" type="ORF">GUITHDRAFT_165393</name>
</gene>
<dbReference type="Gene3D" id="3.40.50.1010">
    <property type="entry name" value="5'-nuclease"/>
    <property type="match status" value="1"/>
</dbReference>
<dbReference type="InterPro" id="IPR019734">
    <property type="entry name" value="TPR_rpt"/>
</dbReference>
<keyword evidence="5" id="KW-0235">DNA replication</keyword>
<name>L1IPQ7_GUITC</name>
<dbReference type="FunFam" id="1.20.1060.10:FF:000001">
    <property type="entry name" value="DNA polymerase I"/>
    <property type="match status" value="1"/>
</dbReference>
<evidence type="ECO:0000256" key="2">
    <source>
        <dbReference type="ARBA" id="ARBA00012417"/>
    </source>
</evidence>
<dbReference type="GO" id="GO:0008409">
    <property type="term" value="F:5'-3' exonuclease activity"/>
    <property type="evidence" value="ECO:0007669"/>
    <property type="project" value="InterPro"/>
</dbReference>
<feature type="domain" description="DNA-directed DNA polymerase family A palm" evidence="14">
    <location>
        <begin position="713"/>
        <end position="926"/>
    </location>
</feature>
<dbReference type="AlphaFoldDB" id="L1IPQ7"/>
<dbReference type="InterPro" id="IPR029060">
    <property type="entry name" value="PIN-like_dom_sf"/>
</dbReference>
<dbReference type="OrthoDB" id="275278at2759"/>
<dbReference type="Gene3D" id="3.30.420.10">
    <property type="entry name" value="Ribonuclease H-like superfamily/Ribonuclease H"/>
    <property type="match status" value="1"/>
</dbReference>
<evidence type="ECO:0000313" key="17">
    <source>
        <dbReference type="Proteomes" id="UP000011087"/>
    </source>
</evidence>
<dbReference type="GO" id="GO:0003887">
    <property type="term" value="F:DNA-directed DNA polymerase activity"/>
    <property type="evidence" value="ECO:0007669"/>
    <property type="project" value="UniProtKB-KW"/>
</dbReference>
<dbReference type="GO" id="GO:0006261">
    <property type="term" value="P:DNA-templated DNA replication"/>
    <property type="evidence" value="ECO:0007669"/>
    <property type="project" value="InterPro"/>
</dbReference>
<dbReference type="SUPFAM" id="SSF48452">
    <property type="entry name" value="TPR-like"/>
    <property type="match status" value="1"/>
</dbReference>
<dbReference type="STRING" id="905079.L1IPQ7"/>
<dbReference type="eggNOG" id="KOG0950">
    <property type="taxonomic scope" value="Eukaryota"/>
</dbReference>
<reference evidence="17" key="2">
    <citation type="submission" date="2012-11" db="EMBL/GenBank/DDBJ databases">
        <authorList>
            <person name="Kuo A."/>
            <person name="Curtis B.A."/>
            <person name="Tanifuji G."/>
            <person name="Burki F."/>
            <person name="Gruber A."/>
            <person name="Irimia M."/>
            <person name="Maruyama S."/>
            <person name="Arias M.C."/>
            <person name="Ball S.G."/>
            <person name="Gile G.H."/>
            <person name="Hirakawa Y."/>
            <person name="Hopkins J.F."/>
            <person name="Rensing S.A."/>
            <person name="Schmutz J."/>
            <person name="Symeonidi A."/>
            <person name="Elias M."/>
            <person name="Eveleigh R.J."/>
            <person name="Herman E.K."/>
            <person name="Klute M.J."/>
            <person name="Nakayama T."/>
            <person name="Obornik M."/>
            <person name="Reyes-Prieto A."/>
            <person name="Armbrust E.V."/>
            <person name="Aves S.J."/>
            <person name="Beiko R.G."/>
            <person name="Coutinho P."/>
            <person name="Dacks J.B."/>
            <person name="Durnford D.G."/>
            <person name="Fast N.M."/>
            <person name="Green B.R."/>
            <person name="Grisdale C."/>
            <person name="Hempe F."/>
            <person name="Henrissat B."/>
            <person name="Hoppner M.P."/>
            <person name="Ishida K.-I."/>
            <person name="Kim E."/>
            <person name="Koreny L."/>
            <person name="Kroth P.G."/>
            <person name="Liu Y."/>
            <person name="Malik S.-B."/>
            <person name="Maier U.G."/>
            <person name="McRose D."/>
            <person name="Mock T."/>
            <person name="Neilson J.A."/>
            <person name="Onodera N.T."/>
            <person name="Poole A.M."/>
            <person name="Pritham E.J."/>
            <person name="Richards T.A."/>
            <person name="Rocap G."/>
            <person name="Roy S.W."/>
            <person name="Sarai C."/>
            <person name="Schaack S."/>
            <person name="Shirato S."/>
            <person name="Slamovits C.H."/>
            <person name="Spencer D.F."/>
            <person name="Suzuki S."/>
            <person name="Worden A.Z."/>
            <person name="Zauner S."/>
            <person name="Barry K."/>
            <person name="Bell C."/>
            <person name="Bharti A.K."/>
            <person name="Crow J.A."/>
            <person name="Grimwood J."/>
            <person name="Kramer R."/>
            <person name="Lindquist E."/>
            <person name="Lucas S."/>
            <person name="Salamov A."/>
            <person name="McFadden G.I."/>
            <person name="Lane C.E."/>
            <person name="Keeling P.J."/>
            <person name="Gray M.W."/>
            <person name="Grigoriev I.V."/>
            <person name="Archibald J.M."/>
        </authorList>
    </citation>
    <scope>NUCLEOTIDE SEQUENCE</scope>
    <source>
        <strain evidence="17">CCMP2712</strain>
    </source>
</reference>
<keyword evidence="3" id="KW-0808">Transferase</keyword>
<keyword evidence="11" id="KW-0802">TPR repeat</keyword>
<feature type="compositionally biased region" description="Polar residues" evidence="12">
    <location>
        <begin position="1042"/>
        <end position="1053"/>
    </location>
</feature>
<dbReference type="Gene3D" id="1.10.150.20">
    <property type="entry name" value="5' to 3' exonuclease, C-terminal subdomain"/>
    <property type="match status" value="2"/>
</dbReference>
<dbReference type="Pfam" id="PF02739">
    <property type="entry name" value="5_3_exonuc_N"/>
    <property type="match status" value="1"/>
</dbReference>
<protein>
    <recommendedName>
        <fullName evidence="2">DNA-directed DNA polymerase</fullName>
        <ecNumber evidence="2">2.7.7.7</ecNumber>
    </recommendedName>
</protein>
<dbReference type="HOGENOM" id="CLU_004675_0_0_1"/>
<evidence type="ECO:0000256" key="6">
    <source>
        <dbReference type="ARBA" id="ARBA00022763"/>
    </source>
</evidence>
<dbReference type="Pfam" id="PF01367">
    <property type="entry name" value="5_3_exonuc"/>
    <property type="match status" value="1"/>
</dbReference>
<dbReference type="PROSITE" id="PS50005">
    <property type="entry name" value="TPR"/>
    <property type="match status" value="1"/>
</dbReference>
<evidence type="ECO:0000256" key="4">
    <source>
        <dbReference type="ARBA" id="ARBA00022695"/>
    </source>
</evidence>
<evidence type="ECO:0000256" key="11">
    <source>
        <dbReference type="PROSITE-ProRule" id="PRU00339"/>
    </source>
</evidence>
<dbReference type="RefSeq" id="XP_005824765.1">
    <property type="nucleotide sequence ID" value="XM_005824708.1"/>
</dbReference>
<dbReference type="CDD" id="cd09859">
    <property type="entry name" value="PIN_53EXO"/>
    <property type="match status" value="1"/>
</dbReference>
<dbReference type="PROSITE" id="PS00447">
    <property type="entry name" value="DNA_POLYMERASE_A"/>
    <property type="match status" value="1"/>
</dbReference>
<dbReference type="EMBL" id="JH993055">
    <property type="protein sequence ID" value="EKX37785.1"/>
    <property type="molecule type" value="Genomic_DNA"/>
</dbReference>
<evidence type="ECO:0000313" key="16">
    <source>
        <dbReference type="EnsemblProtists" id="EKX37785"/>
    </source>
</evidence>
<reference evidence="16" key="3">
    <citation type="submission" date="2016-03" db="UniProtKB">
        <authorList>
            <consortium name="EnsemblProtists"/>
        </authorList>
    </citation>
    <scope>IDENTIFICATION</scope>
</reference>
<dbReference type="Proteomes" id="UP000011087">
    <property type="component" value="Unassembled WGS sequence"/>
</dbReference>
<evidence type="ECO:0000256" key="10">
    <source>
        <dbReference type="ARBA" id="ARBA00049244"/>
    </source>
</evidence>
<dbReference type="PaxDb" id="55529-EKX37785"/>
<dbReference type="SUPFAM" id="SSF56672">
    <property type="entry name" value="DNA/RNA polymerases"/>
    <property type="match status" value="1"/>
</dbReference>
<dbReference type="PRINTS" id="PR00868">
    <property type="entry name" value="DNAPOLI"/>
</dbReference>
<dbReference type="InterPro" id="IPR036279">
    <property type="entry name" value="5-3_exonuclease_C_sf"/>
</dbReference>
<evidence type="ECO:0000259" key="13">
    <source>
        <dbReference type="SMART" id="SM00475"/>
    </source>
</evidence>
<keyword evidence="17" id="KW-1185">Reference proteome</keyword>
<dbReference type="SMART" id="SM00028">
    <property type="entry name" value="TPR"/>
    <property type="match status" value="2"/>
</dbReference>
<dbReference type="NCBIfam" id="TIGR00593">
    <property type="entry name" value="pola"/>
    <property type="match status" value="1"/>
</dbReference>
<feature type="compositionally biased region" description="Basic and acidic residues" evidence="12">
    <location>
        <begin position="1112"/>
        <end position="1121"/>
    </location>
</feature>
<feature type="compositionally biased region" description="Basic and acidic residues" evidence="12">
    <location>
        <begin position="1062"/>
        <end position="1076"/>
    </location>
</feature>
<comment type="similarity">
    <text evidence="1">Belongs to the DNA polymerase type-A family.</text>
</comment>
<dbReference type="Gene3D" id="3.30.70.370">
    <property type="match status" value="1"/>
</dbReference>
<organism evidence="15">
    <name type="scientific">Guillardia theta (strain CCMP2712)</name>
    <name type="common">Cryptophyte</name>
    <dbReference type="NCBI Taxonomy" id="905079"/>
    <lineage>
        <taxon>Eukaryota</taxon>
        <taxon>Cryptophyceae</taxon>
        <taxon>Pyrenomonadales</taxon>
        <taxon>Geminigeraceae</taxon>
        <taxon>Guillardia</taxon>
    </lineage>
</organism>
<feature type="compositionally biased region" description="Acidic residues" evidence="12">
    <location>
        <begin position="346"/>
        <end position="356"/>
    </location>
</feature>
<dbReference type="InterPro" id="IPR019760">
    <property type="entry name" value="DNA-dir_DNA_pol_A_CS"/>
</dbReference>
<dbReference type="PANTHER" id="PTHR10133:SF27">
    <property type="entry name" value="DNA POLYMERASE NU"/>
    <property type="match status" value="1"/>
</dbReference>
<dbReference type="SMART" id="SM00475">
    <property type="entry name" value="53EXOc"/>
    <property type="match status" value="1"/>
</dbReference>
<feature type="region of interest" description="Disordered" evidence="12">
    <location>
        <begin position="332"/>
        <end position="356"/>
    </location>
</feature>
<dbReference type="EnsemblProtists" id="EKX37785">
    <property type="protein sequence ID" value="EKX37785"/>
    <property type="gene ID" value="GUITHDRAFT_165393"/>
</dbReference>
<dbReference type="InterPro" id="IPR002421">
    <property type="entry name" value="5-3_exonuclease"/>
</dbReference>
<evidence type="ECO:0000313" key="15">
    <source>
        <dbReference type="EMBL" id="EKX37785.1"/>
    </source>
</evidence>
<dbReference type="PANTHER" id="PTHR10133">
    <property type="entry name" value="DNA POLYMERASE I"/>
    <property type="match status" value="1"/>
</dbReference>